<evidence type="ECO:0000313" key="7">
    <source>
        <dbReference type="EMBL" id="CAK8991883.1"/>
    </source>
</evidence>
<feature type="transmembrane region" description="Helical" evidence="6">
    <location>
        <begin position="397"/>
        <end position="417"/>
    </location>
</feature>
<evidence type="ECO:0000313" key="8">
    <source>
        <dbReference type="Proteomes" id="UP001642464"/>
    </source>
</evidence>
<dbReference type="InterPro" id="IPR002481">
    <property type="entry name" value="FUR"/>
</dbReference>
<keyword evidence="4 6" id="KW-1133">Transmembrane helix</keyword>
<evidence type="ECO:0000256" key="1">
    <source>
        <dbReference type="ARBA" id="ARBA00004651"/>
    </source>
</evidence>
<protein>
    <recommendedName>
        <fullName evidence="9">Protein RFT1 homolog</fullName>
    </recommendedName>
</protein>
<dbReference type="InterPro" id="IPR050833">
    <property type="entry name" value="Poly_Biosynth_Transport"/>
</dbReference>
<feature type="transmembrane region" description="Helical" evidence="6">
    <location>
        <begin position="280"/>
        <end position="298"/>
    </location>
</feature>
<feature type="non-terminal residue" evidence="7">
    <location>
        <position position="1"/>
    </location>
</feature>
<evidence type="ECO:0000256" key="6">
    <source>
        <dbReference type="SAM" id="Phobius"/>
    </source>
</evidence>
<comment type="subcellular location">
    <subcellularLocation>
        <location evidence="1">Cell membrane</location>
        <topology evidence="1">Multi-pass membrane protein</topology>
    </subcellularLocation>
</comment>
<dbReference type="EMBL" id="CAXAMM010001412">
    <property type="protein sequence ID" value="CAK8991883.1"/>
    <property type="molecule type" value="Genomic_DNA"/>
</dbReference>
<feature type="transmembrane region" description="Helical" evidence="6">
    <location>
        <begin position="515"/>
        <end position="535"/>
    </location>
</feature>
<accession>A0ABP0HQ10</accession>
<reference evidence="7 8" key="1">
    <citation type="submission" date="2024-02" db="EMBL/GenBank/DDBJ databases">
        <authorList>
            <person name="Chen Y."/>
            <person name="Shah S."/>
            <person name="Dougan E. K."/>
            <person name="Thang M."/>
            <person name="Chan C."/>
        </authorList>
    </citation>
    <scope>NUCLEOTIDE SEQUENCE [LARGE SCALE GENOMIC DNA]</scope>
</reference>
<sequence length="641" mass="69076">CIWYANVDAAVESWYRANRSSKSSISGTAAMSQATRRVDPKEVELIRDLLRTSGIRATPARIAVMQELRAANSPLTHADVTEVLVPLGFDKATVFRNLNDLADAELISRTELGDHVWRFEALDPDRPAGEKHPHFVCVECGSVTCLEEMDFTSSSKRRATSIGRITEAGFESPFRIEATLDEFSQPRGGSAATSVTVAGHGVSDSGRTGNTLENTCDPRDCTKGPVEDEVAFRWLHEGVLATVFLVIGQAAALLSILLISRRISPSAFGTLSAGLALQNYLVLFGTLGLRTLVVRDLARSPQRLSQVWGTYWALVAPFGATVAVAGHGVAGLIFDRDPQEATMSLWLAGGAWFSMMSVVPLLDGLNRQRQALGIVALTEGLFLVGLMARFIPLHVAGLGAAFAIKWMLASVLQAIVLQRTRCVWRLERSRELIESWRFSIPPLLTTSLIVNLPLTAAVLLARHSLERSEAGVVGLGARFAAAVTLLGGVVVRFLQPTWTDAAALKRSENSGHFRLLSFVGVVGHATGCIVVALLVRGFLRPEYGDELLAILLLLTAGSLGIAARILWIALLALNDDRGVMLAYACGCFGFALAVGMAWWCGNMNGVSLATVVASGATVLIAWWRVAAGLRAQPGERIEERQ</sequence>
<evidence type="ECO:0000256" key="5">
    <source>
        <dbReference type="ARBA" id="ARBA00023136"/>
    </source>
</evidence>
<dbReference type="InterPro" id="IPR036388">
    <property type="entry name" value="WH-like_DNA-bd_sf"/>
</dbReference>
<evidence type="ECO:0000256" key="3">
    <source>
        <dbReference type="ARBA" id="ARBA00022692"/>
    </source>
</evidence>
<dbReference type="InterPro" id="IPR036390">
    <property type="entry name" value="WH_DNA-bd_sf"/>
</dbReference>
<dbReference type="Pfam" id="PF01475">
    <property type="entry name" value="FUR"/>
    <property type="match status" value="1"/>
</dbReference>
<keyword evidence="3 6" id="KW-0812">Transmembrane</keyword>
<feature type="transmembrane region" description="Helical" evidence="6">
    <location>
        <begin position="239"/>
        <end position="260"/>
    </location>
</feature>
<feature type="transmembrane region" description="Helical" evidence="6">
    <location>
        <begin position="580"/>
        <end position="599"/>
    </location>
</feature>
<gene>
    <name evidence="7" type="ORF">SCF082_LOCUS2847</name>
</gene>
<proteinExistence type="predicted"/>
<evidence type="ECO:0000256" key="4">
    <source>
        <dbReference type="ARBA" id="ARBA00022989"/>
    </source>
</evidence>
<dbReference type="Proteomes" id="UP001642464">
    <property type="component" value="Unassembled WGS sequence"/>
</dbReference>
<keyword evidence="8" id="KW-1185">Reference proteome</keyword>
<feature type="transmembrane region" description="Helical" evidence="6">
    <location>
        <begin position="438"/>
        <end position="460"/>
    </location>
</feature>
<dbReference type="PANTHER" id="PTHR30250:SF31">
    <property type="entry name" value="INNER MEMBRANE PROTEIN YGHQ"/>
    <property type="match status" value="1"/>
</dbReference>
<evidence type="ECO:0008006" key="9">
    <source>
        <dbReference type="Google" id="ProtNLM"/>
    </source>
</evidence>
<feature type="transmembrane region" description="Helical" evidence="6">
    <location>
        <begin position="345"/>
        <end position="365"/>
    </location>
</feature>
<feature type="transmembrane region" description="Helical" evidence="6">
    <location>
        <begin position="605"/>
        <end position="626"/>
    </location>
</feature>
<evidence type="ECO:0000256" key="2">
    <source>
        <dbReference type="ARBA" id="ARBA00022475"/>
    </source>
</evidence>
<dbReference type="Gene3D" id="1.10.10.10">
    <property type="entry name" value="Winged helix-like DNA-binding domain superfamily/Winged helix DNA-binding domain"/>
    <property type="match status" value="1"/>
</dbReference>
<feature type="transmembrane region" description="Helical" evidence="6">
    <location>
        <begin position="372"/>
        <end position="391"/>
    </location>
</feature>
<feature type="transmembrane region" description="Helical" evidence="6">
    <location>
        <begin position="547"/>
        <end position="573"/>
    </location>
</feature>
<feature type="transmembrane region" description="Helical" evidence="6">
    <location>
        <begin position="310"/>
        <end position="333"/>
    </location>
</feature>
<keyword evidence="2" id="KW-1003">Cell membrane</keyword>
<keyword evidence="5 6" id="KW-0472">Membrane</keyword>
<name>A0ABP0HQ10_9DINO</name>
<dbReference type="SUPFAM" id="SSF46785">
    <property type="entry name" value="Winged helix' DNA-binding domain"/>
    <property type="match status" value="1"/>
</dbReference>
<organism evidence="7 8">
    <name type="scientific">Durusdinium trenchii</name>
    <dbReference type="NCBI Taxonomy" id="1381693"/>
    <lineage>
        <taxon>Eukaryota</taxon>
        <taxon>Sar</taxon>
        <taxon>Alveolata</taxon>
        <taxon>Dinophyceae</taxon>
        <taxon>Suessiales</taxon>
        <taxon>Symbiodiniaceae</taxon>
        <taxon>Durusdinium</taxon>
    </lineage>
</organism>
<dbReference type="PANTHER" id="PTHR30250">
    <property type="entry name" value="PST FAMILY PREDICTED COLANIC ACID TRANSPORTER"/>
    <property type="match status" value="1"/>
</dbReference>
<comment type="caution">
    <text evidence="7">The sequence shown here is derived from an EMBL/GenBank/DDBJ whole genome shotgun (WGS) entry which is preliminary data.</text>
</comment>
<feature type="transmembrane region" description="Helical" evidence="6">
    <location>
        <begin position="472"/>
        <end position="494"/>
    </location>
</feature>